<name>A0A1I7XVJ1_HETBA</name>
<dbReference type="WBParaSite" id="Hba_21591">
    <property type="protein sequence ID" value="Hba_21591"/>
    <property type="gene ID" value="Hba_21591"/>
</dbReference>
<dbReference type="InterPro" id="IPR050274">
    <property type="entry name" value="Nuclear_hormone_rcpt_NR2"/>
</dbReference>
<dbReference type="InterPro" id="IPR001723">
    <property type="entry name" value="Nuclear_hrmn_rcpt"/>
</dbReference>
<dbReference type="Pfam" id="PF00104">
    <property type="entry name" value="Hormone_recep"/>
    <property type="match status" value="1"/>
</dbReference>
<dbReference type="SMART" id="SM00430">
    <property type="entry name" value="HOLI"/>
    <property type="match status" value="1"/>
</dbReference>
<keyword evidence="7" id="KW-1185">Reference proteome</keyword>
<keyword evidence="3" id="KW-0675">Receptor</keyword>
<evidence type="ECO:0000313" key="8">
    <source>
        <dbReference type="WBParaSite" id="Hba_21591"/>
    </source>
</evidence>
<proteinExistence type="predicted"/>
<feature type="transmembrane region" description="Helical" evidence="5">
    <location>
        <begin position="165"/>
        <end position="186"/>
    </location>
</feature>
<protein>
    <submittedName>
        <fullName evidence="8">NR LBD domain-containing protein</fullName>
    </submittedName>
</protein>
<dbReference type="Proteomes" id="UP000095283">
    <property type="component" value="Unplaced"/>
</dbReference>
<evidence type="ECO:0000256" key="5">
    <source>
        <dbReference type="SAM" id="Phobius"/>
    </source>
</evidence>
<sequence length="422" mass="47329">MRVEQVQNERDVIGKRQSSKRSSPDLVHSSDDPWERPDTLIDALLRSENTIQNLRDTVIKQTGNVEYSMRPEEPPAPLTGARSATINDIFKSLHSQLLLVIEWAKTLPPFLTLCTDDQTALLKNFASQHVVLCVAYRSKDAADFLKLINDSCIPRPSKNGREGRSFNVLFIPSVSLIFLIYFGFYLRDCERVMDQMVAPMRFMKMDDAEFVALKACVLFNPEYIAIPVAKGLSSQAVMNVLDTRRRIFSALEHYVKTRKSEENTRIGDLTFFMLSPLSSLANSVSEDILVTKLSGVARIDILMEELILADAEEQKCTQRNDIIPMHNCNLNTTTTAEAESSYNTYERPQTVEPSRPDSLTNEFDSFDPYPSTSMASYALGPLEGSRSNSPSSSISQSNLMWSSPLLACEPSHSPLYIPNGGF</sequence>
<accession>A0A1I7XVJ1</accession>
<keyword evidence="2" id="KW-0804">Transcription</keyword>
<dbReference type="InterPro" id="IPR035500">
    <property type="entry name" value="NHR-like_dom_sf"/>
</dbReference>
<keyword evidence="1" id="KW-0805">Transcription regulation</keyword>
<evidence type="ECO:0000313" key="7">
    <source>
        <dbReference type="Proteomes" id="UP000095283"/>
    </source>
</evidence>
<feature type="region of interest" description="Disordered" evidence="4">
    <location>
        <begin position="1"/>
        <end position="34"/>
    </location>
</feature>
<dbReference type="InterPro" id="IPR000536">
    <property type="entry name" value="Nucl_hrmn_rcpt_lig-bd"/>
</dbReference>
<dbReference type="Gene3D" id="1.10.565.10">
    <property type="entry name" value="Retinoid X Receptor"/>
    <property type="match status" value="1"/>
</dbReference>
<feature type="domain" description="NR LBD" evidence="6">
    <location>
        <begin position="36"/>
        <end position="310"/>
    </location>
</feature>
<keyword evidence="5" id="KW-1133">Transmembrane helix</keyword>
<evidence type="ECO:0000256" key="1">
    <source>
        <dbReference type="ARBA" id="ARBA00023015"/>
    </source>
</evidence>
<dbReference type="PANTHER" id="PTHR24083">
    <property type="entry name" value="NUCLEAR HORMONE RECEPTOR"/>
    <property type="match status" value="1"/>
</dbReference>
<evidence type="ECO:0000256" key="2">
    <source>
        <dbReference type="ARBA" id="ARBA00023163"/>
    </source>
</evidence>
<dbReference type="PROSITE" id="PS51843">
    <property type="entry name" value="NR_LBD"/>
    <property type="match status" value="1"/>
</dbReference>
<keyword evidence="5" id="KW-0472">Membrane</keyword>
<dbReference type="AlphaFoldDB" id="A0A1I7XVJ1"/>
<keyword evidence="5" id="KW-0812">Transmembrane</keyword>
<dbReference type="SUPFAM" id="SSF48508">
    <property type="entry name" value="Nuclear receptor ligand-binding domain"/>
    <property type="match status" value="1"/>
</dbReference>
<reference evidence="8" key="1">
    <citation type="submission" date="2016-11" db="UniProtKB">
        <authorList>
            <consortium name="WormBaseParasite"/>
        </authorList>
    </citation>
    <scope>IDENTIFICATION</scope>
</reference>
<feature type="region of interest" description="Disordered" evidence="4">
    <location>
        <begin position="347"/>
        <end position="367"/>
    </location>
</feature>
<evidence type="ECO:0000256" key="3">
    <source>
        <dbReference type="ARBA" id="ARBA00023170"/>
    </source>
</evidence>
<feature type="compositionally biased region" description="Basic and acidic residues" evidence="4">
    <location>
        <begin position="1"/>
        <end position="14"/>
    </location>
</feature>
<organism evidence="7 8">
    <name type="scientific">Heterorhabditis bacteriophora</name>
    <name type="common">Entomopathogenic nematode worm</name>
    <dbReference type="NCBI Taxonomy" id="37862"/>
    <lineage>
        <taxon>Eukaryota</taxon>
        <taxon>Metazoa</taxon>
        <taxon>Ecdysozoa</taxon>
        <taxon>Nematoda</taxon>
        <taxon>Chromadorea</taxon>
        <taxon>Rhabditida</taxon>
        <taxon>Rhabditina</taxon>
        <taxon>Rhabditomorpha</taxon>
        <taxon>Strongyloidea</taxon>
        <taxon>Heterorhabditidae</taxon>
        <taxon>Heterorhabditis</taxon>
    </lineage>
</organism>
<evidence type="ECO:0000259" key="6">
    <source>
        <dbReference type="PROSITE" id="PS51843"/>
    </source>
</evidence>
<dbReference type="PRINTS" id="PR00398">
    <property type="entry name" value="STRDHORMONER"/>
</dbReference>
<evidence type="ECO:0000256" key="4">
    <source>
        <dbReference type="SAM" id="MobiDB-lite"/>
    </source>
</evidence>